<protein>
    <submittedName>
        <fullName evidence="2">Uncharacterized protein</fullName>
    </submittedName>
</protein>
<sequence length="185" mass="20717">MRQDSGMRVENQIHFLFREDSVDPIDLIFLGGEDTFLESSSQGVSTDERTPPASFPGMVGDSKNHRFGLPPRRVNASQPVQKSRNLRPRNGIRVAPPRARSINLIQSSSSTDSLAKAPLGKLSCKLSTKRKLKAPEDDPRTRKKMSSPPSEKSENTGQNEPMPGRTDDGKIDYRYYITKYLNQRG</sequence>
<proteinExistence type="predicted"/>
<gene>
    <name evidence="2" type="ORF">RDB_LOCUS83900</name>
</gene>
<feature type="region of interest" description="Disordered" evidence="1">
    <location>
        <begin position="38"/>
        <end position="173"/>
    </location>
</feature>
<dbReference type="AlphaFoldDB" id="A0A8H3B616"/>
<evidence type="ECO:0000313" key="3">
    <source>
        <dbReference type="Proteomes" id="UP000663843"/>
    </source>
</evidence>
<comment type="caution">
    <text evidence="2">The sequence shown here is derived from an EMBL/GenBank/DDBJ whole genome shotgun (WGS) entry which is preliminary data.</text>
</comment>
<feature type="compositionally biased region" description="Polar residues" evidence="1">
    <location>
        <begin position="103"/>
        <end position="113"/>
    </location>
</feature>
<evidence type="ECO:0000313" key="2">
    <source>
        <dbReference type="EMBL" id="CAE6448552.1"/>
    </source>
</evidence>
<organism evidence="2 3">
    <name type="scientific">Rhizoctonia solani</name>
    <dbReference type="NCBI Taxonomy" id="456999"/>
    <lineage>
        <taxon>Eukaryota</taxon>
        <taxon>Fungi</taxon>
        <taxon>Dikarya</taxon>
        <taxon>Basidiomycota</taxon>
        <taxon>Agaricomycotina</taxon>
        <taxon>Agaricomycetes</taxon>
        <taxon>Cantharellales</taxon>
        <taxon>Ceratobasidiaceae</taxon>
        <taxon>Rhizoctonia</taxon>
    </lineage>
</organism>
<name>A0A8H3B616_9AGAM</name>
<dbReference type="EMBL" id="CAJMWT010002616">
    <property type="protein sequence ID" value="CAE6448552.1"/>
    <property type="molecule type" value="Genomic_DNA"/>
</dbReference>
<accession>A0A8H3B616</accession>
<dbReference type="Proteomes" id="UP000663843">
    <property type="component" value="Unassembled WGS sequence"/>
</dbReference>
<evidence type="ECO:0000256" key="1">
    <source>
        <dbReference type="SAM" id="MobiDB-lite"/>
    </source>
</evidence>
<reference evidence="2" key="1">
    <citation type="submission" date="2021-01" db="EMBL/GenBank/DDBJ databases">
        <authorList>
            <person name="Kaushik A."/>
        </authorList>
    </citation>
    <scope>NUCLEOTIDE SEQUENCE</scope>
    <source>
        <strain evidence="2">AG2-2IIIB</strain>
    </source>
</reference>